<keyword evidence="6" id="KW-0889">Transcription antitermination</keyword>
<evidence type="ECO:0000256" key="7">
    <source>
        <dbReference type="ARBA" id="ARBA00022842"/>
    </source>
</evidence>
<dbReference type="PRINTS" id="PR00377">
    <property type="entry name" value="IMPHPHTASES"/>
</dbReference>
<dbReference type="Gene3D" id="3.40.190.80">
    <property type="match status" value="1"/>
</dbReference>
<dbReference type="EMBL" id="AP022869">
    <property type="protein sequence ID" value="BCB70085.1"/>
    <property type="molecule type" value="Genomic_DNA"/>
</dbReference>
<dbReference type="RefSeq" id="WP_044627956.1">
    <property type="nucleotide sequence ID" value="NZ_AP022869.1"/>
</dbReference>
<dbReference type="FunFam" id="3.30.540.10:FF:000003">
    <property type="entry name" value="Inositol-1-monophosphatase"/>
    <property type="match status" value="1"/>
</dbReference>
<accession>A0A0D7V4I2</accession>
<feature type="binding site" evidence="8">
    <location>
        <position position="92"/>
    </location>
    <ligand>
        <name>Mg(2+)</name>
        <dbReference type="ChEBI" id="CHEBI:18420"/>
        <label>1</label>
        <note>catalytic</note>
    </ligand>
</feature>
<dbReference type="Proteomes" id="UP000185024">
    <property type="component" value="Unassembled WGS sequence"/>
</dbReference>
<dbReference type="InterPro" id="IPR033942">
    <property type="entry name" value="IMPase"/>
</dbReference>
<dbReference type="CDD" id="cd01639">
    <property type="entry name" value="IMPase"/>
    <property type="match status" value="1"/>
</dbReference>
<dbReference type="GO" id="GO:0006020">
    <property type="term" value="P:inositol metabolic process"/>
    <property type="evidence" value="ECO:0007669"/>
    <property type="project" value="TreeGrafter"/>
</dbReference>
<dbReference type="EMBL" id="FSQX01000001">
    <property type="protein sequence ID" value="SIN63667.1"/>
    <property type="molecule type" value="Genomic_DNA"/>
</dbReference>
<keyword evidence="4 8" id="KW-0479">Metal-binding</keyword>
<dbReference type="PANTHER" id="PTHR20854:SF4">
    <property type="entry name" value="INOSITOL-1-MONOPHOSPHATASE-RELATED"/>
    <property type="match status" value="1"/>
</dbReference>
<evidence type="ECO:0000256" key="9">
    <source>
        <dbReference type="RuleBase" id="RU364068"/>
    </source>
</evidence>
<keyword evidence="5 9" id="KW-0378">Hydrolase</keyword>
<dbReference type="GO" id="GO:0008934">
    <property type="term" value="F:inositol monophosphate 1-phosphatase activity"/>
    <property type="evidence" value="ECO:0007669"/>
    <property type="project" value="InterPro"/>
</dbReference>
<feature type="binding site" evidence="8">
    <location>
        <position position="216"/>
    </location>
    <ligand>
        <name>Mg(2+)</name>
        <dbReference type="ChEBI" id="CHEBI:18420"/>
        <label>1</label>
        <note>catalytic</note>
    </ligand>
</feature>
<dbReference type="GO" id="GO:0031564">
    <property type="term" value="P:transcription antitermination"/>
    <property type="evidence" value="ECO:0007669"/>
    <property type="project" value="UniProtKB-KW"/>
</dbReference>
<keyword evidence="6" id="KW-0804">Transcription</keyword>
<dbReference type="Proteomes" id="UP000501053">
    <property type="component" value="Chromosome"/>
</dbReference>
<keyword evidence="6" id="KW-0805">Transcription regulation</keyword>
<comment type="catalytic activity">
    <reaction evidence="1 9">
        <text>a myo-inositol phosphate + H2O = myo-inositol + phosphate</text>
        <dbReference type="Rhea" id="RHEA:24056"/>
        <dbReference type="ChEBI" id="CHEBI:15377"/>
        <dbReference type="ChEBI" id="CHEBI:17268"/>
        <dbReference type="ChEBI" id="CHEBI:43474"/>
        <dbReference type="ChEBI" id="CHEBI:84139"/>
        <dbReference type="EC" id="3.1.3.25"/>
    </reaction>
</comment>
<reference evidence="11 12" key="1">
    <citation type="submission" date="2016-11" db="EMBL/GenBank/DDBJ databases">
        <authorList>
            <person name="Jaros S."/>
            <person name="Januszkiewicz K."/>
            <person name="Wedrychowicz H."/>
        </authorList>
    </citation>
    <scope>NUCLEOTIDE SEQUENCE [LARGE SCALE GENOMIC DNA]</scope>
    <source>
        <strain evidence="11 12">ACAM 239</strain>
    </source>
</reference>
<sequence>MAVYTLEARLALAVEIAEEAGQMIRNAREQQGFSQRLKGGIELVTDVDVAVDTLISRRLEERFPEEARLSEELSPEHALHTPAEQLWVVDPIDGTVNFAQGLRHVAVSIGWMEQGVGKVGVIHAPFLGETFSAAEGLGAFCNQQPIQPSGAETLESTLVGTGFPYQKEQRKKLLPRLEAVLTGCQDVRRNGSAALDLCDVACGRLDAYYESVSPWDFVAGWVIAREAGARVGHLSEVPDGVPADLYPEQLLVTTPKVYDAMASLLKAADHA</sequence>
<dbReference type="AlphaFoldDB" id="A0A0D7V4I2"/>
<evidence type="ECO:0000256" key="2">
    <source>
        <dbReference type="ARBA" id="ARBA00001946"/>
    </source>
</evidence>
<evidence type="ECO:0000313" key="13">
    <source>
        <dbReference type="Proteomes" id="UP000501053"/>
    </source>
</evidence>
<evidence type="ECO:0000256" key="8">
    <source>
        <dbReference type="PIRSR" id="PIRSR600760-2"/>
    </source>
</evidence>
<evidence type="ECO:0000313" key="10">
    <source>
        <dbReference type="EMBL" id="BCB70085.1"/>
    </source>
</evidence>
<feature type="binding site" evidence="8">
    <location>
        <position position="71"/>
    </location>
    <ligand>
        <name>Mg(2+)</name>
        <dbReference type="ChEBI" id="CHEBI:18420"/>
        <label>1</label>
        <note>catalytic</note>
    </ligand>
</feature>
<dbReference type="InterPro" id="IPR000760">
    <property type="entry name" value="Inositol_monophosphatase-like"/>
</dbReference>
<dbReference type="Gene3D" id="3.30.540.10">
    <property type="entry name" value="Fructose-1,6-Bisphosphatase, subunit A, domain 1"/>
    <property type="match status" value="1"/>
</dbReference>
<evidence type="ECO:0000256" key="6">
    <source>
        <dbReference type="ARBA" id="ARBA00022814"/>
    </source>
</evidence>
<dbReference type="PANTHER" id="PTHR20854">
    <property type="entry name" value="INOSITOL MONOPHOSPHATASE"/>
    <property type="match status" value="1"/>
</dbReference>
<dbReference type="Pfam" id="PF00459">
    <property type="entry name" value="Inositol_P"/>
    <property type="match status" value="1"/>
</dbReference>
<evidence type="ECO:0000313" key="11">
    <source>
        <dbReference type="EMBL" id="SIN63667.1"/>
    </source>
</evidence>
<dbReference type="OrthoDB" id="9785695at2"/>
<evidence type="ECO:0000256" key="3">
    <source>
        <dbReference type="ARBA" id="ARBA00009759"/>
    </source>
</evidence>
<keyword evidence="13" id="KW-1185">Reference proteome</keyword>
<dbReference type="GO" id="GO:0007165">
    <property type="term" value="P:signal transduction"/>
    <property type="evidence" value="ECO:0007669"/>
    <property type="project" value="TreeGrafter"/>
</dbReference>
<evidence type="ECO:0000313" key="12">
    <source>
        <dbReference type="Proteomes" id="UP000185024"/>
    </source>
</evidence>
<dbReference type="GO" id="GO:0046872">
    <property type="term" value="F:metal ion binding"/>
    <property type="evidence" value="ECO:0007669"/>
    <property type="project" value="UniProtKB-KW"/>
</dbReference>
<feature type="binding site" evidence="8">
    <location>
        <position position="90"/>
    </location>
    <ligand>
        <name>Mg(2+)</name>
        <dbReference type="ChEBI" id="CHEBI:18420"/>
        <label>2</label>
    </ligand>
</feature>
<keyword evidence="7 8" id="KW-0460">Magnesium</keyword>
<dbReference type="SUPFAM" id="SSF56655">
    <property type="entry name" value="Carbohydrate phosphatase"/>
    <property type="match status" value="1"/>
</dbReference>
<dbReference type="GeneID" id="97275231"/>
<evidence type="ECO:0000256" key="1">
    <source>
        <dbReference type="ARBA" id="ARBA00001033"/>
    </source>
</evidence>
<evidence type="ECO:0000256" key="5">
    <source>
        <dbReference type="ARBA" id="ARBA00022801"/>
    </source>
</evidence>
<protein>
    <recommendedName>
        <fullName evidence="9">Inositol-1-monophosphatase</fullName>
        <ecNumber evidence="9">3.1.3.25</ecNumber>
    </recommendedName>
</protein>
<proteinExistence type="inferred from homology"/>
<organism evidence="10 13">
    <name type="scientific">Vreelandella aquamarina</name>
    <dbReference type="NCBI Taxonomy" id="77097"/>
    <lineage>
        <taxon>Bacteria</taxon>
        <taxon>Pseudomonadati</taxon>
        <taxon>Pseudomonadota</taxon>
        <taxon>Gammaproteobacteria</taxon>
        <taxon>Oceanospirillales</taxon>
        <taxon>Halomonadaceae</taxon>
        <taxon>Vreelandella</taxon>
    </lineage>
</organism>
<comment type="similarity">
    <text evidence="3 9">Belongs to the inositol monophosphatase superfamily.</text>
</comment>
<dbReference type="EC" id="3.1.3.25" evidence="9"/>
<name>A0A0D7V4I2_9GAMM</name>
<gene>
    <name evidence="10" type="primary">suhB_1</name>
    <name evidence="10" type="ORF">HMEPL2_04360</name>
    <name evidence="11" type="ORF">SAMN05878438_1299</name>
</gene>
<comment type="cofactor">
    <cofactor evidence="2 8 9">
        <name>Mg(2+)</name>
        <dbReference type="ChEBI" id="CHEBI:18420"/>
    </cofactor>
</comment>
<feature type="binding site" evidence="8">
    <location>
        <position position="93"/>
    </location>
    <ligand>
        <name>Mg(2+)</name>
        <dbReference type="ChEBI" id="CHEBI:18420"/>
        <label>2</label>
    </ligand>
</feature>
<reference evidence="10 13" key="2">
    <citation type="submission" date="2020-03" db="EMBL/GenBank/DDBJ databases">
        <title>Complete Genome Sequence of Halomonas meridiana strain Eplume2, isolated from hydrothermal-plume in the north east Pacific Ocean.</title>
        <authorList>
            <person name="Kurihara Y."/>
            <person name="Kawai S."/>
            <person name="Sakai A."/>
            <person name="Galipon J."/>
            <person name="Arakawa K."/>
        </authorList>
    </citation>
    <scope>NUCLEOTIDE SEQUENCE [LARGE SCALE GENOMIC DNA]</scope>
    <source>
        <strain evidence="10 13">Eplume2</strain>
    </source>
</reference>
<dbReference type="PATRIC" id="fig|29570.3.peg.2"/>
<evidence type="ECO:0000256" key="4">
    <source>
        <dbReference type="ARBA" id="ARBA00022723"/>
    </source>
</evidence>